<feature type="transmembrane region" description="Helical" evidence="11">
    <location>
        <begin position="73"/>
        <end position="90"/>
    </location>
</feature>
<dbReference type="PANTHER" id="PTHR10110:SF187">
    <property type="entry name" value="SODIUM_HYDROGEN EXCHANGER"/>
    <property type="match status" value="1"/>
</dbReference>
<evidence type="ECO:0000259" key="12">
    <source>
        <dbReference type="Pfam" id="PF00999"/>
    </source>
</evidence>
<keyword evidence="6 9" id="KW-0406">Ion transport</keyword>
<feature type="transmembrane region" description="Helical" evidence="11">
    <location>
        <begin position="199"/>
        <end position="221"/>
    </location>
</feature>
<evidence type="ECO:0000256" key="4">
    <source>
        <dbReference type="ARBA" id="ARBA00022989"/>
    </source>
</evidence>
<keyword evidence="7 11" id="KW-0472">Membrane</keyword>
<evidence type="ECO:0000256" key="7">
    <source>
        <dbReference type="ARBA" id="ARBA00023136"/>
    </source>
</evidence>
<keyword evidence="2 9" id="KW-0813">Transport</keyword>
<evidence type="ECO:0000256" key="5">
    <source>
        <dbReference type="ARBA" id="ARBA00023053"/>
    </source>
</evidence>
<keyword evidence="4 11" id="KW-1133">Transmembrane helix</keyword>
<evidence type="ECO:0000256" key="3">
    <source>
        <dbReference type="ARBA" id="ARBA00022692"/>
    </source>
</evidence>
<keyword evidence="3 9" id="KW-0812">Transmembrane</keyword>
<keyword evidence="8 9" id="KW-0739">Sodium transport</keyword>
<feature type="domain" description="Cation/H+ exchanger transmembrane" evidence="12">
    <location>
        <begin position="55"/>
        <end position="440"/>
    </location>
</feature>
<comment type="similarity">
    <text evidence="9">Belongs to the monovalent cation:proton antiporter 1 (CPA1) transporter (TC 2.A.36) family.</text>
</comment>
<keyword evidence="5" id="KW-0915">Sodium</keyword>
<sequence>METNNEKITININETIIFASPTNSPTIENIDAAEETHQFDADAALLLCITLICCTMLAYYVKKNKFYFLPESGVAILVGIFIGGVARLAVTDLTLFSFSPELFFFVLLPPIIFEAGYSLDNARFFENIGAITLYAFGGTIISAFVVGILTHWSGQMGLIQIDKDNPMEALLFGALISAVDPVATLSIMGSPELQCDNLLYSLVFGESVLNDAVAIVLFKTFHKFYDPDGPEWNRSVIPKALFSFALGLLVSYIYKHTALSDFPKLEGGLLFLFCYACYATAEAIQLSGIMALFFNGIVLSHYNSYNLSNTAQVSTEQFFATLASITETIVFLYMGMEVFTRSFKNYDFVFAILGLLFCLIARALNIFPISCIANCCRQKGVNRIPLKMQCVLWFAGLRGAIAFALSMNLPGPNSDTYAAVTLFICIFTTVVCGSLTEKILTHFGMREGVNVIGSAADYSLGIEDIMTVDLPLARQMSESIHDRYKEFWKNLDENYMQQLFGGAAQSRGSNSTNRHSGQYELSEQNCDDGDF</sequence>
<evidence type="ECO:0000256" key="9">
    <source>
        <dbReference type="RuleBase" id="RU003722"/>
    </source>
</evidence>
<dbReference type="InterPro" id="IPR004709">
    <property type="entry name" value="NaH_exchanger"/>
</dbReference>
<gene>
    <name evidence="13" type="ORF">ACHAWO_013516</name>
</gene>
<evidence type="ECO:0000256" key="2">
    <source>
        <dbReference type="ARBA" id="ARBA00022448"/>
    </source>
</evidence>
<keyword evidence="9" id="KW-0050">Antiport</keyword>
<evidence type="ECO:0000256" key="6">
    <source>
        <dbReference type="ARBA" id="ARBA00023065"/>
    </source>
</evidence>
<dbReference type="Pfam" id="PF00999">
    <property type="entry name" value="Na_H_Exchanger"/>
    <property type="match status" value="1"/>
</dbReference>
<dbReference type="PANTHER" id="PTHR10110">
    <property type="entry name" value="SODIUM/HYDROGEN EXCHANGER"/>
    <property type="match status" value="1"/>
</dbReference>
<feature type="transmembrane region" description="Helical" evidence="11">
    <location>
        <begin position="169"/>
        <end position="187"/>
    </location>
</feature>
<dbReference type="PRINTS" id="PR01084">
    <property type="entry name" value="NAHEXCHNGR"/>
</dbReference>
<evidence type="ECO:0000256" key="11">
    <source>
        <dbReference type="SAM" id="Phobius"/>
    </source>
</evidence>
<evidence type="ECO:0000256" key="1">
    <source>
        <dbReference type="ARBA" id="ARBA00004141"/>
    </source>
</evidence>
<feature type="transmembrane region" description="Helical" evidence="11">
    <location>
        <begin position="390"/>
        <end position="410"/>
    </location>
</feature>
<organism evidence="13 14">
    <name type="scientific">Cyclotella atomus</name>
    <dbReference type="NCBI Taxonomy" id="382360"/>
    <lineage>
        <taxon>Eukaryota</taxon>
        <taxon>Sar</taxon>
        <taxon>Stramenopiles</taxon>
        <taxon>Ochrophyta</taxon>
        <taxon>Bacillariophyta</taxon>
        <taxon>Coscinodiscophyceae</taxon>
        <taxon>Thalassiosirophycidae</taxon>
        <taxon>Stephanodiscales</taxon>
        <taxon>Stephanodiscaceae</taxon>
        <taxon>Cyclotella</taxon>
    </lineage>
</organism>
<feature type="transmembrane region" description="Helical" evidence="11">
    <location>
        <begin position="416"/>
        <end position="436"/>
    </location>
</feature>
<dbReference type="InterPro" id="IPR018422">
    <property type="entry name" value="Cation/H_exchanger_CPA1"/>
</dbReference>
<keyword evidence="14" id="KW-1185">Reference proteome</keyword>
<dbReference type="Gene3D" id="6.10.140.1330">
    <property type="match status" value="1"/>
</dbReference>
<evidence type="ECO:0000256" key="8">
    <source>
        <dbReference type="ARBA" id="ARBA00023201"/>
    </source>
</evidence>
<evidence type="ECO:0000313" key="14">
    <source>
        <dbReference type="Proteomes" id="UP001530400"/>
    </source>
</evidence>
<proteinExistence type="inferred from homology"/>
<dbReference type="GO" id="GO:0006814">
    <property type="term" value="P:sodium ion transport"/>
    <property type="evidence" value="ECO:0007669"/>
    <property type="project" value="UniProtKB-KW"/>
</dbReference>
<comment type="caution">
    <text evidence="13">The sequence shown here is derived from an EMBL/GenBank/DDBJ whole genome shotgun (WGS) entry which is preliminary data.</text>
</comment>
<feature type="region of interest" description="Disordered" evidence="10">
    <location>
        <begin position="504"/>
        <end position="531"/>
    </location>
</feature>
<dbReference type="Proteomes" id="UP001530400">
    <property type="component" value="Unassembled WGS sequence"/>
</dbReference>
<evidence type="ECO:0000256" key="10">
    <source>
        <dbReference type="SAM" id="MobiDB-lite"/>
    </source>
</evidence>
<dbReference type="GO" id="GO:0016020">
    <property type="term" value="C:membrane"/>
    <property type="evidence" value="ECO:0007669"/>
    <property type="project" value="UniProtKB-SubCell"/>
</dbReference>
<feature type="transmembrane region" description="Helical" evidence="11">
    <location>
        <begin position="43"/>
        <end position="61"/>
    </location>
</feature>
<dbReference type="NCBIfam" id="TIGR00840">
    <property type="entry name" value="b_cpa1"/>
    <property type="match status" value="1"/>
</dbReference>
<feature type="transmembrane region" description="Helical" evidence="11">
    <location>
        <begin position="236"/>
        <end position="253"/>
    </location>
</feature>
<feature type="transmembrane region" description="Helical" evidence="11">
    <location>
        <begin position="102"/>
        <end position="119"/>
    </location>
</feature>
<dbReference type="GO" id="GO:0015297">
    <property type="term" value="F:antiporter activity"/>
    <property type="evidence" value="ECO:0007669"/>
    <property type="project" value="UniProtKB-KW"/>
</dbReference>
<feature type="transmembrane region" description="Helical" evidence="11">
    <location>
        <begin position="348"/>
        <end position="369"/>
    </location>
</feature>
<dbReference type="AlphaFoldDB" id="A0ABD3N7U7"/>
<accession>A0ABD3N7U7</accession>
<protein>
    <recommendedName>
        <fullName evidence="9">Sodium/hydrogen exchanger</fullName>
    </recommendedName>
</protein>
<dbReference type="EMBL" id="JALLPJ020001274">
    <property type="protein sequence ID" value="KAL3772111.1"/>
    <property type="molecule type" value="Genomic_DNA"/>
</dbReference>
<feature type="transmembrane region" description="Helical" evidence="11">
    <location>
        <begin position="317"/>
        <end position="336"/>
    </location>
</feature>
<feature type="transmembrane region" description="Helical" evidence="11">
    <location>
        <begin position="131"/>
        <end position="149"/>
    </location>
</feature>
<comment type="subcellular location">
    <subcellularLocation>
        <location evidence="1">Membrane</location>
        <topology evidence="1">Multi-pass membrane protein</topology>
    </subcellularLocation>
</comment>
<feature type="compositionally biased region" description="Polar residues" evidence="10">
    <location>
        <begin position="506"/>
        <end position="524"/>
    </location>
</feature>
<name>A0ABD3N7U7_9STRA</name>
<feature type="transmembrane region" description="Helical" evidence="11">
    <location>
        <begin position="265"/>
        <end position="281"/>
    </location>
</feature>
<dbReference type="InterPro" id="IPR006153">
    <property type="entry name" value="Cation/H_exchanger_TM"/>
</dbReference>
<reference evidence="13 14" key="1">
    <citation type="submission" date="2024-10" db="EMBL/GenBank/DDBJ databases">
        <title>Updated reference genomes for cyclostephanoid diatoms.</title>
        <authorList>
            <person name="Roberts W.R."/>
            <person name="Alverson A.J."/>
        </authorList>
    </citation>
    <scope>NUCLEOTIDE SEQUENCE [LARGE SCALE GENOMIC DNA]</scope>
    <source>
        <strain evidence="13 14">AJA010-31</strain>
    </source>
</reference>
<evidence type="ECO:0000313" key="13">
    <source>
        <dbReference type="EMBL" id="KAL3772111.1"/>
    </source>
</evidence>